<protein>
    <submittedName>
        <fullName evidence="3">Uncharacterized protein</fullName>
    </submittedName>
</protein>
<sequence>MGWAWNGNATLTIVIITLVICFSWVPIITVMSLYQHGRARIRAFFAARGWVAPIKEEEKVTQHPKMPEIQKPPPIFNNGLARERSMLTRTYGSSMLTNDPLRRWDTGLSWDPIRRYDAASVLSEGPMAARNNSLRSNFSRPMQMAPMPSRASSIRSVSTQGRSRRPSVSSMVGRPPGAFQINTAYYDTTPLPTTSLNIANIGTSGAKSFSAKPPQAAGSQGRRGASFDQPGSINNHRSEREAEEASFCSDPAAQDLPSAARRSPAAQSHGRRRGTSFEQPRHVNTAVEEESSPPMPSNEYTVPMRESSQGVTRSQHHFRDVSYEQARIVNIAGRATEEQTSSSPSTPPVPPTPSSVEDATQGHMSRSPRATAGGSQSRSRAGSSSDHRSRSRSNHSRGREAAEEEGYWPPPPMPGAADRSGTPPAMRRSPARRGSMPHSLPQEQQPERQPSWLDQPHAM</sequence>
<feature type="compositionally biased region" description="Low complexity" evidence="1">
    <location>
        <begin position="257"/>
        <end position="266"/>
    </location>
</feature>
<organism evidence="3 4">
    <name type="scientific">Bombardia bombarda</name>
    <dbReference type="NCBI Taxonomy" id="252184"/>
    <lineage>
        <taxon>Eukaryota</taxon>
        <taxon>Fungi</taxon>
        <taxon>Dikarya</taxon>
        <taxon>Ascomycota</taxon>
        <taxon>Pezizomycotina</taxon>
        <taxon>Sordariomycetes</taxon>
        <taxon>Sordariomycetidae</taxon>
        <taxon>Sordariales</taxon>
        <taxon>Lasiosphaeriaceae</taxon>
        <taxon>Bombardia</taxon>
    </lineage>
</organism>
<name>A0AA39WU93_9PEZI</name>
<feature type="compositionally biased region" description="Low complexity" evidence="1">
    <location>
        <begin position="373"/>
        <end position="384"/>
    </location>
</feature>
<keyword evidence="4" id="KW-1185">Reference proteome</keyword>
<keyword evidence="2" id="KW-0472">Membrane</keyword>
<gene>
    <name evidence="3" type="ORF">B0T17DRAFT_618092</name>
</gene>
<keyword evidence="2" id="KW-0812">Transmembrane</keyword>
<evidence type="ECO:0000256" key="2">
    <source>
        <dbReference type="SAM" id="Phobius"/>
    </source>
</evidence>
<comment type="caution">
    <text evidence="3">The sequence shown here is derived from an EMBL/GenBank/DDBJ whole genome shotgun (WGS) entry which is preliminary data.</text>
</comment>
<evidence type="ECO:0000313" key="4">
    <source>
        <dbReference type="Proteomes" id="UP001174934"/>
    </source>
</evidence>
<dbReference type="EMBL" id="JAULSR010000004">
    <property type="protein sequence ID" value="KAK0621671.1"/>
    <property type="molecule type" value="Genomic_DNA"/>
</dbReference>
<keyword evidence="2" id="KW-1133">Transmembrane helix</keyword>
<proteinExistence type="predicted"/>
<feature type="compositionally biased region" description="Polar residues" evidence="1">
    <location>
        <begin position="150"/>
        <end position="170"/>
    </location>
</feature>
<accession>A0AA39WU93</accession>
<evidence type="ECO:0000313" key="3">
    <source>
        <dbReference type="EMBL" id="KAK0621671.1"/>
    </source>
</evidence>
<feature type="region of interest" description="Disordered" evidence="1">
    <location>
        <begin position="138"/>
        <end position="176"/>
    </location>
</feature>
<feature type="region of interest" description="Disordered" evidence="1">
    <location>
        <begin position="205"/>
        <end position="459"/>
    </location>
</feature>
<dbReference type="AlphaFoldDB" id="A0AA39WU93"/>
<dbReference type="Proteomes" id="UP001174934">
    <property type="component" value="Unassembled WGS sequence"/>
</dbReference>
<feature type="transmembrane region" description="Helical" evidence="2">
    <location>
        <begin position="12"/>
        <end position="34"/>
    </location>
</feature>
<evidence type="ECO:0000256" key="1">
    <source>
        <dbReference type="SAM" id="MobiDB-lite"/>
    </source>
</evidence>
<reference evidence="3" key="1">
    <citation type="submission" date="2023-06" db="EMBL/GenBank/DDBJ databases">
        <title>Genome-scale phylogeny and comparative genomics of the fungal order Sordariales.</title>
        <authorList>
            <consortium name="Lawrence Berkeley National Laboratory"/>
            <person name="Hensen N."/>
            <person name="Bonometti L."/>
            <person name="Westerberg I."/>
            <person name="Brannstrom I.O."/>
            <person name="Guillou S."/>
            <person name="Cros-Aarteil S."/>
            <person name="Calhoun S."/>
            <person name="Haridas S."/>
            <person name="Kuo A."/>
            <person name="Mondo S."/>
            <person name="Pangilinan J."/>
            <person name="Riley R."/>
            <person name="LaButti K."/>
            <person name="Andreopoulos B."/>
            <person name="Lipzen A."/>
            <person name="Chen C."/>
            <person name="Yanf M."/>
            <person name="Daum C."/>
            <person name="Ng V."/>
            <person name="Clum A."/>
            <person name="Steindorff A."/>
            <person name="Ohm R."/>
            <person name="Martin F."/>
            <person name="Silar P."/>
            <person name="Natvig D."/>
            <person name="Lalanne C."/>
            <person name="Gautier V."/>
            <person name="Ament-velasquez S.L."/>
            <person name="Kruys A."/>
            <person name="Hutchinson M.I."/>
            <person name="Powell A.J."/>
            <person name="Barry K."/>
            <person name="Miller A.N."/>
            <person name="Grigoriev I.V."/>
            <person name="Debuchy R."/>
            <person name="Gladieux P."/>
            <person name="Thoren M.H."/>
            <person name="Johannesson H."/>
        </authorList>
    </citation>
    <scope>NUCLEOTIDE SEQUENCE</scope>
    <source>
        <strain evidence="3">SMH3391-2</strain>
    </source>
</reference>